<evidence type="ECO:0000256" key="5">
    <source>
        <dbReference type="ARBA" id="ARBA00050624"/>
    </source>
</evidence>
<dbReference type="PANTHER" id="PTHR11941">
    <property type="entry name" value="ENOYL-COA HYDRATASE-RELATED"/>
    <property type="match status" value="1"/>
</dbReference>
<evidence type="ECO:0000256" key="1">
    <source>
        <dbReference type="ARBA" id="ARBA00005086"/>
    </source>
</evidence>
<evidence type="ECO:0000313" key="7">
    <source>
        <dbReference type="EMBL" id="ETA81545.1"/>
    </source>
</evidence>
<dbReference type="InterPro" id="IPR029045">
    <property type="entry name" value="ClpP/crotonase-like_dom_sf"/>
</dbReference>
<keyword evidence="8" id="KW-1185">Reference proteome</keyword>
<dbReference type="EMBL" id="AXUN02000090">
    <property type="protein sequence ID" value="ETA81545.1"/>
    <property type="molecule type" value="Genomic_DNA"/>
</dbReference>
<dbReference type="InterPro" id="IPR014748">
    <property type="entry name" value="Enoyl-CoA_hydra_C"/>
</dbReference>
<evidence type="ECO:0000313" key="8">
    <source>
        <dbReference type="Proteomes" id="UP000017747"/>
    </source>
</evidence>
<dbReference type="AlphaFoldDB" id="V7I5L9"/>
<gene>
    <name evidence="7" type="ORF">T472_0205610</name>
</gene>
<evidence type="ECO:0000256" key="4">
    <source>
        <dbReference type="ARBA" id="ARBA00023239"/>
    </source>
</evidence>
<dbReference type="EC" id="4.2.1.150" evidence="6"/>
<dbReference type="GO" id="GO:0006635">
    <property type="term" value="P:fatty acid beta-oxidation"/>
    <property type="evidence" value="ECO:0007669"/>
    <property type="project" value="TreeGrafter"/>
</dbReference>
<dbReference type="CDD" id="cd06558">
    <property type="entry name" value="crotonase-like"/>
    <property type="match status" value="1"/>
</dbReference>
<dbReference type="Gene3D" id="1.10.12.10">
    <property type="entry name" value="Lyase 2-enoyl-coa Hydratase, Chain A, domain 2"/>
    <property type="match status" value="1"/>
</dbReference>
<dbReference type="FunFam" id="3.90.226.10:FF:000009">
    <property type="entry name" value="Carnitinyl-CoA dehydratase"/>
    <property type="match status" value="1"/>
</dbReference>
<comment type="similarity">
    <text evidence="2">Belongs to the enoyl-CoA hydratase/isomerase family.</text>
</comment>
<keyword evidence="4" id="KW-0456">Lyase</keyword>
<proteinExistence type="inferred from homology"/>
<comment type="subunit">
    <text evidence="3">Homotetramer.</text>
</comment>
<dbReference type="InterPro" id="IPR001753">
    <property type="entry name" value="Enoyl-CoA_hydra/iso"/>
</dbReference>
<dbReference type="STRING" id="994573.T472_0205610"/>
<dbReference type="Pfam" id="PF00378">
    <property type="entry name" value="ECH_1"/>
    <property type="match status" value="1"/>
</dbReference>
<evidence type="ECO:0000256" key="3">
    <source>
        <dbReference type="ARBA" id="ARBA00011881"/>
    </source>
</evidence>
<comment type="caution">
    <text evidence="7">The sequence shown here is derived from an EMBL/GenBank/DDBJ whole genome shotgun (WGS) entry which is preliminary data.</text>
</comment>
<dbReference type="PANTHER" id="PTHR11941:SF54">
    <property type="entry name" value="ENOYL-COA HYDRATASE, MITOCHONDRIAL"/>
    <property type="match status" value="1"/>
</dbReference>
<dbReference type="GO" id="GO:0018812">
    <property type="term" value="F:3-hydroxyacyl-CoA dehydratase activity"/>
    <property type="evidence" value="ECO:0007669"/>
    <property type="project" value="UniProtKB-EC"/>
</dbReference>
<dbReference type="eggNOG" id="COG1024">
    <property type="taxonomic scope" value="Bacteria"/>
</dbReference>
<dbReference type="RefSeq" id="WP_023387825.1">
    <property type="nucleotide sequence ID" value="NZ_AXUN02000090.1"/>
</dbReference>
<dbReference type="Gene3D" id="3.90.226.10">
    <property type="entry name" value="2-enoyl-CoA Hydratase, Chain A, domain 1"/>
    <property type="match status" value="1"/>
</dbReference>
<protein>
    <recommendedName>
        <fullName evidence="6">short-chain-enoyl-CoA hydratase</fullName>
        <ecNumber evidence="6">4.2.1.150</ecNumber>
    </recommendedName>
</protein>
<organism evidence="7 8">
    <name type="scientific">Youngiibacter fragilis 232.1</name>
    <dbReference type="NCBI Taxonomy" id="994573"/>
    <lineage>
        <taxon>Bacteria</taxon>
        <taxon>Bacillati</taxon>
        <taxon>Bacillota</taxon>
        <taxon>Clostridia</taxon>
        <taxon>Eubacteriales</taxon>
        <taxon>Clostridiaceae</taxon>
        <taxon>Youngiibacter</taxon>
    </lineage>
</organism>
<dbReference type="OrthoDB" id="9775794at2"/>
<comment type="catalytic activity">
    <reaction evidence="5">
        <text>a short-chain (3S)-3-hydroxyacyl-CoA = a short-chain (2E)-enoyl-CoA + H2O</text>
        <dbReference type="Rhea" id="RHEA:52664"/>
        <dbReference type="ChEBI" id="CHEBI:15377"/>
        <dbReference type="ChEBI" id="CHEBI:87488"/>
        <dbReference type="ChEBI" id="CHEBI:136760"/>
        <dbReference type="EC" id="4.2.1.150"/>
    </reaction>
</comment>
<dbReference type="Proteomes" id="UP000017747">
    <property type="component" value="Unassembled WGS sequence"/>
</dbReference>
<dbReference type="FunFam" id="1.10.12.10:FF:000001">
    <property type="entry name" value="Probable enoyl-CoA hydratase, mitochondrial"/>
    <property type="match status" value="1"/>
</dbReference>
<accession>V7I5L9</accession>
<evidence type="ECO:0000256" key="2">
    <source>
        <dbReference type="ARBA" id="ARBA00005254"/>
    </source>
</evidence>
<name>V7I5L9_9CLOT</name>
<evidence type="ECO:0000256" key="6">
    <source>
        <dbReference type="ARBA" id="ARBA00067035"/>
    </source>
</evidence>
<sequence length="262" mass="28337">MYKEFENIILETKGSISTITINRPHVMNALCKGLHNDIVEALDIIRKDQSIRVLILTGGKKAFVAGADIKEMMEADSFEAERTASQAHFTNDFIEALPIPVIAAICGPALGGGCEIAMACDFRIAGEKAMFGLPETGLGVIPGAGGTQRLVTLVGPVKAKEMVMAGKVIRGKEAFDTGLVTMCVSDDEVMNEATRLAEKLCEKPAAALQYAKAAINHAVENGISTGKKYEKSLFSLCFETEDQKEGMKAFVEKRPPLFNHKR</sequence>
<comment type="pathway">
    <text evidence="1">Lipid metabolism; butanoate metabolism.</text>
</comment>
<dbReference type="SUPFAM" id="SSF52096">
    <property type="entry name" value="ClpP/crotonase"/>
    <property type="match status" value="1"/>
</dbReference>
<reference evidence="7 8" key="1">
    <citation type="journal article" date="2014" name="Genome Announc.">
        <title>Genome Sequence of Youngiibacter fragilis, the Type Strain of the Genus Youngiibacter.</title>
        <authorList>
            <person name="Wawrik C.B."/>
            <person name="Callaghan A.V."/>
            <person name="Stamps B.W."/>
            <person name="Wawrik B."/>
        </authorList>
    </citation>
    <scope>NUCLEOTIDE SEQUENCE [LARGE SCALE GENOMIC DNA]</scope>
    <source>
        <strain evidence="7 8">232.1</strain>
    </source>
</reference>